<proteinExistence type="predicted"/>
<evidence type="ECO:0000256" key="1">
    <source>
        <dbReference type="ARBA" id="ARBA00004613"/>
    </source>
</evidence>
<accession>A0ABP1PXB7</accession>
<dbReference type="EMBL" id="CAXLJM020000015">
    <property type="protein sequence ID" value="CAL8081398.1"/>
    <property type="molecule type" value="Genomic_DNA"/>
</dbReference>
<dbReference type="InterPro" id="IPR004169">
    <property type="entry name" value="Spidertoxin"/>
</dbReference>
<evidence type="ECO:0000256" key="2">
    <source>
        <dbReference type="ARBA" id="ARBA00022525"/>
    </source>
</evidence>
<comment type="caution">
    <text evidence="4">The sequence shown here is derived from an EMBL/GenBank/DDBJ whole genome shotgun (WGS) entry which is preliminary data.</text>
</comment>
<sequence length="117" mass="13231">MIYWSSVVSFKPSRRDNYTFLEIWLGCCNILLNFPLEGPSDGAAVAAAERGDLSVDQLLHGMNKRSSVIYLYRRSCIRRGGRCDHRPDDCCSGGACRCNLWGTNCQCQRMGIFQKWG</sequence>
<evidence type="ECO:0008006" key="6">
    <source>
        <dbReference type="Google" id="ProtNLM"/>
    </source>
</evidence>
<keyword evidence="2" id="KW-0964">Secreted</keyword>
<keyword evidence="3" id="KW-1015">Disulfide bond</keyword>
<evidence type="ECO:0000256" key="3">
    <source>
        <dbReference type="ARBA" id="ARBA00023157"/>
    </source>
</evidence>
<reference evidence="4 5" key="1">
    <citation type="submission" date="2024-08" db="EMBL/GenBank/DDBJ databases">
        <authorList>
            <person name="Cucini C."/>
            <person name="Frati F."/>
        </authorList>
    </citation>
    <scope>NUCLEOTIDE SEQUENCE [LARGE SCALE GENOMIC DNA]</scope>
</reference>
<organism evidence="4 5">
    <name type="scientific">Orchesella dallaii</name>
    <dbReference type="NCBI Taxonomy" id="48710"/>
    <lineage>
        <taxon>Eukaryota</taxon>
        <taxon>Metazoa</taxon>
        <taxon>Ecdysozoa</taxon>
        <taxon>Arthropoda</taxon>
        <taxon>Hexapoda</taxon>
        <taxon>Collembola</taxon>
        <taxon>Entomobryomorpha</taxon>
        <taxon>Entomobryoidea</taxon>
        <taxon>Orchesellidae</taxon>
        <taxon>Orchesellinae</taxon>
        <taxon>Orchesella</taxon>
    </lineage>
</organism>
<gene>
    <name evidence="4" type="ORF">ODALV1_LOCUS4901</name>
</gene>
<keyword evidence="5" id="KW-1185">Reference proteome</keyword>
<protein>
    <recommendedName>
        <fullName evidence="6">U8-agatoxin-Ao1a</fullName>
    </recommendedName>
</protein>
<evidence type="ECO:0000313" key="4">
    <source>
        <dbReference type="EMBL" id="CAL8081398.1"/>
    </source>
</evidence>
<dbReference type="SUPFAM" id="SSF57059">
    <property type="entry name" value="omega toxin-like"/>
    <property type="match status" value="1"/>
</dbReference>
<dbReference type="Proteomes" id="UP001642540">
    <property type="component" value="Unassembled WGS sequence"/>
</dbReference>
<comment type="subcellular location">
    <subcellularLocation>
        <location evidence="1">Secreted</location>
    </subcellularLocation>
</comment>
<name>A0ABP1PXB7_9HEXA</name>
<dbReference type="CDD" id="cd12960">
    <property type="entry name" value="Spider_toxin"/>
    <property type="match status" value="1"/>
</dbReference>
<dbReference type="Gene3D" id="4.10.40.10">
    <property type="match status" value="1"/>
</dbReference>
<dbReference type="Pfam" id="PF02819">
    <property type="entry name" value="Toxin_9"/>
    <property type="match status" value="1"/>
</dbReference>
<evidence type="ECO:0000313" key="5">
    <source>
        <dbReference type="Proteomes" id="UP001642540"/>
    </source>
</evidence>